<evidence type="ECO:0000256" key="6">
    <source>
        <dbReference type="ARBA" id="ARBA00023027"/>
    </source>
</evidence>
<dbReference type="SUPFAM" id="SSF51735">
    <property type="entry name" value="NAD(P)-binding Rossmann-fold domains"/>
    <property type="match status" value="1"/>
</dbReference>
<dbReference type="InterPro" id="IPR002328">
    <property type="entry name" value="ADH_Zn_CS"/>
</dbReference>
<organism evidence="9 10">
    <name type="scientific">Tangfeifania diversioriginum</name>
    <dbReference type="NCBI Taxonomy" id="1168035"/>
    <lineage>
        <taxon>Bacteria</taxon>
        <taxon>Pseudomonadati</taxon>
        <taxon>Bacteroidota</taxon>
        <taxon>Bacteroidia</taxon>
        <taxon>Marinilabiliales</taxon>
        <taxon>Prolixibacteraceae</taxon>
        <taxon>Tangfeifania</taxon>
    </lineage>
</organism>
<evidence type="ECO:0000256" key="4">
    <source>
        <dbReference type="ARBA" id="ARBA00022833"/>
    </source>
</evidence>
<comment type="cofactor">
    <cofactor evidence="1 7">
        <name>Zn(2+)</name>
        <dbReference type="ChEBI" id="CHEBI:29105"/>
    </cofactor>
</comment>
<gene>
    <name evidence="9" type="ORF">SAMN05444280_107115</name>
</gene>
<dbReference type="CDD" id="cd08236">
    <property type="entry name" value="sugar_DH"/>
    <property type="match status" value="1"/>
</dbReference>
<dbReference type="PANTHER" id="PTHR43401:SF2">
    <property type="entry name" value="L-THREONINE 3-DEHYDROGENASE"/>
    <property type="match status" value="1"/>
</dbReference>
<dbReference type="InterPro" id="IPR013149">
    <property type="entry name" value="ADH-like_C"/>
</dbReference>
<evidence type="ECO:0000256" key="1">
    <source>
        <dbReference type="ARBA" id="ARBA00001947"/>
    </source>
</evidence>
<evidence type="ECO:0000256" key="3">
    <source>
        <dbReference type="ARBA" id="ARBA00022723"/>
    </source>
</evidence>
<dbReference type="SMART" id="SM00829">
    <property type="entry name" value="PKS_ER"/>
    <property type="match status" value="1"/>
</dbReference>
<dbReference type="PROSITE" id="PS00059">
    <property type="entry name" value="ADH_ZINC"/>
    <property type="match status" value="1"/>
</dbReference>
<dbReference type="RefSeq" id="WP_073167433.1">
    <property type="nucleotide sequence ID" value="NZ_FQZE01000007.1"/>
</dbReference>
<dbReference type="EMBL" id="FQZE01000007">
    <property type="protein sequence ID" value="SHI88803.1"/>
    <property type="molecule type" value="Genomic_DNA"/>
</dbReference>
<dbReference type="SUPFAM" id="SSF50129">
    <property type="entry name" value="GroES-like"/>
    <property type="match status" value="1"/>
</dbReference>
<evidence type="ECO:0000313" key="10">
    <source>
        <dbReference type="Proteomes" id="UP000184050"/>
    </source>
</evidence>
<feature type="domain" description="Enoyl reductase (ER)" evidence="8">
    <location>
        <begin position="7"/>
        <end position="341"/>
    </location>
</feature>
<keyword evidence="4 7" id="KW-0862">Zinc</keyword>
<name>A0A1M6ETQ4_9BACT</name>
<dbReference type="AlphaFoldDB" id="A0A1M6ETQ4"/>
<proteinExistence type="inferred from homology"/>
<dbReference type="InterPro" id="IPR013154">
    <property type="entry name" value="ADH-like_N"/>
</dbReference>
<dbReference type="GO" id="GO:0016616">
    <property type="term" value="F:oxidoreductase activity, acting on the CH-OH group of donors, NAD or NADP as acceptor"/>
    <property type="evidence" value="ECO:0007669"/>
    <property type="project" value="UniProtKB-ARBA"/>
</dbReference>
<dbReference type="FunFam" id="3.40.50.720:FF:000068">
    <property type="entry name" value="Sorbitol dehydrogenase"/>
    <property type="match status" value="1"/>
</dbReference>
<keyword evidence="5" id="KW-0560">Oxidoreductase</keyword>
<dbReference type="Pfam" id="PF00107">
    <property type="entry name" value="ADH_zinc_N"/>
    <property type="match status" value="1"/>
</dbReference>
<keyword evidence="3 7" id="KW-0479">Metal-binding</keyword>
<keyword evidence="10" id="KW-1185">Reference proteome</keyword>
<dbReference type="GO" id="GO:0008270">
    <property type="term" value="F:zinc ion binding"/>
    <property type="evidence" value="ECO:0007669"/>
    <property type="project" value="InterPro"/>
</dbReference>
<dbReference type="Gene3D" id="3.90.180.10">
    <property type="entry name" value="Medium-chain alcohol dehydrogenases, catalytic domain"/>
    <property type="match status" value="1"/>
</dbReference>
<evidence type="ECO:0000256" key="2">
    <source>
        <dbReference type="ARBA" id="ARBA00008072"/>
    </source>
</evidence>
<comment type="similarity">
    <text evidence="2 7">Belongs to the zinc-containing alcohol dehydrogenase family.</text>
</comment>
<evidence type="ECO:0000259" key="8">
    <source>
        <dbReference type="SMART" id="SM00829"/>
    </source>
</evidence>
<dbReference type="STRING" id="1168035.SAMN05444280_107115"/>
<dbReference type="InterPro" id="IPR050129">
    <property type="entry name" value="Zn_alcohol_dh"/>
</dbReference>
<sequence length="348" mass="37843">MKALVLDEYNQLNYRDFPEPKIQSDEVLIKVKACGICGSDVHGMDGSTGRRQPPLVMGHEASGEIIETGSEVAKWKKSDRVTFDSTVYPLNDWYTLKGHYNLSDNRQVMGVSPKEFKRHGAFADLVAVPQHILHKIPDYVSFTEAAMVEPIAVAAHAINVSGLKPGDSTVVVGTGMVGTFVVKLLKIFGTTPVIAVDIDEQKLQLAKEFGADYTFNSDDKNLPNKIEGLTKNRGADLAFEVVGITDSVNTAINSIRKGGAVVLVGNLSPEIQFPLQKVVTQEVKVQGSCAINGEYELVLDLLASKKVDVSKMISAVAPLSEGADWFNRLYNKEAGLNKVILVPDNNSK</sequence>
<keyword evidence="6" id="KW-0520">NAD</keyword>
<evidence type="ECO:0000256" key="5">
    <source>
        <dbReference type="ARBA" id="ARBA00023002"/>
    </source>
</evidence>
<reference evidence="9 10" key="1">
    <citation type="submission" date="2016-11" db="EMBL/GenBank/DDBJ databases">
        <authorList>
            <person name="Jaros S."/>
            <person name="Januszkiewicz K."/>
            <person name="Wedrychowicz H."/>
        </authorList>
    </citation>
    <scope>NUCLEOTIDE SEQUENCE [LARGE SCALE GENOMIC DNA]</scope>
    <source>
        <strain evidence="9 10">DSM 27063</strain>
    </source>
</reference>
<dbReference type="Gene3D" id="3.40.50.720">
    <property type="entry name" value="NAD(P)-binding Rossmann-like Domain"/>
    <property type="match status" value="1"/>
</dbReference>
<protein>
    <submittedName>
        <fullName evidence="9">L-iditol 2-dehydrogenase</fullName>
    </submittedName>
</protein>
<dbReference type="InterPro" id="IPR020843">
    <property type="entry name" value="ER"/>
</dbReference>
<dbReference type="Pfam" id="PF08240">
    <property type="entry name" value="ADH_N"/>
    <property type="match status" value="1"/>
</dbReference>
<evidence type="ECO:0000256" key="7">
    <source>
        <dbReference type="RuleBase" id="RU361277"/>
    </source>
</evidence>
<dbReference type="Proteomes" id="UP000184050">
    <property type="component" value="Unassembled WGS sequence"/>
</dbReference>
<dbReference type="PANTHER" id="PTHR43401">
    <property type="entry name" value="L-THREONINE 3-DEHYDROGENASE"/>
    <property type="match status" value="1"/>
</dbReference>
<dbReference type="OrthoDB" id="9787435at2"/>
<accession>A0A1M6ETQ4</accession>
<dbReference type="InterPro" id="IPR036291">
    <property type="entry name" value="NAD(P)-bd_dom_sf"/>
</dbReference>
<dbReference type="InterPro" id="IPR011032">
    <property type="entry name" value="GroES-like_sf"/>
</dbReference>
<evidence type="ECO:0000313" key="9">
    <source>
        <dbReference type="EMBL" id="SHI88803.1"/>
    </source>
</evidence>